<comment type="function">
    <text evidence="10">One of several proteins that assist in the late maturation steps of the functional core of the 30S ribosomal subunit. Helps release RbfA from mature subunits. May play a role in the assembly of ribosomal proteins into the subunit. Circularly permuted GTPase that catalyzes slow GTP hydrolysis, GTPase activity is stimulated by the 30S ribosomal subunit.</text>
</comment>
<dbReference type="Pfam" id="PF03193">
    <property type="entry name" value="RsgA_GTPase"/>
    <property type="match status" value="1"/>
</dbReference>
<comment type="similarity">
    <text evidence="10">Belongs to the TRAFAC class YlqF/YawG GTPase family. RsgA subfamily.</text>
</comment>
<dbReference type="GO" id="GO:0046872">
    <property type="term" value="F:metal ion binding"/>
    <property type="evidence" value="ECO:0007669"/>
    <property type="project" value="UniProtKB-KW"/>
</dbReference>
<sequence length="356" mass="40056">MQQHLQQFGWKNEALPHGVAETRIARVTKEFKNQYVIEGVHGTQLARVPGKFHYTSTSRLDYPAVGDWVVLSERQENEQDIQLVEAVLPRSSAFVRQAAGEETAGQIVAANVTKVFIVIPLFAEVNVRKLERFLFTAWDSGASPEIILSKADLSEDAAGQKAAVASVAMGVPIHIWSAVTYEGFTDLQARIASDDTIVFVGTSGAGKSTLMNALVGQELLKTSAVRSDDHRGRHTTTHRELVVLPTGGIVIDTPGVRELQLWYEEDRQPMSETSFSDIKQWMQACFFNDCQHETESGCAIKEALATGDLSQERWDNFLKLQREYAYAKRKQDKRLQLEEKKRWKRLSKYSKRSGKR</sequence>
<dbReference type="InterPro" id="IPR004881">
    <property type="entry name" value="Ribosome_biogen_GTPase_RsgA"/>
</dbReference>
<evidence type="ECO:0000256" key="8">
    <source>
        <dbReference type="ARBA" id="ARBA00022884"/>
    </source>
</evidence>
<keyword evidence="5 10" id="KW-0547">Nucleotide-binding</keyword>
<feature type="binding site" evidence="10">
    <location>
        <begin position="201"/>
        <end position="209"/>
    </location>
    <ligand>
        <name>GTP</name>
        <dbReference type="ChEBI" id="CHEBI:37565"/>
    </ligand>
</feature>
<dbReference type="PROSITE" id="PS50936">
    <property type="entry name" value="ENGC_GTPASE"/>
    <property type="match status" value="1"/>
</dbReference>
<keyword evidence="8 10" id="KW-0694">RNA-binding</keyword>
<dbReference type="CDD" id="cd01854">
    <property type="entry name" value="YjeQ_EngC"/>
    <property type="match status" value="1"/>
</dbReference>
<dbReference type="OrthoDB" id="9809485at2"/>
<feature type="binding site" evidence="10">
    <location>
        <position position="298"/>
    </location>
    <ligand>
        <name>Zn(2+)</name>
        <dbReference type="ChEBI" id="CHEBI:29105"/>
    </ligand>
</feature>
<dbReference type="GO" id="GO:0005737">
    <property type="term" value="C:cytoplasm"/>
    <property type="evidence" value="ECO:0007669"/>
    <property type="project" value="UniProtKB-SubCell"/>
</dbReference>
<dbReference type="Gene3D" id="1.10.40.50">
    <property type="entry name" value="Probable gtpase engc, domain 3"/>
    <property type="match status" value="1"/>
</dbReference>
<keyword evidence="2 10" id="KW-0690">Ribosome biogenesis</keyword>
<evidence type="ECO:0000313" key="13">
    <source>
        <dbReference type="EMBL" id="SDB83594.1"/>
    </source>
</evidence>
<dbReference type="GO" id="GO:0019843">
    <property type="term" value="F:rRNA binding"/>
    <property type="evidence" value="ECO:0007669"/>
    <property type="project" value="UniProtKB-KW"/>
</dbReference>
<dbReference type="SUPFAM" id="SSF52540">
    <property type="entry name" value="P-loop containing nucleoside triphosphate hydrolases"/>
    <property type="match status" value="1"/>
</dbReference>
<evidence type="ECO:0000256" key="1">
    <source>
        <dbReference type="ARBA" id="ARBA00022490"/>
    </source>
</evidence>
<keyword evidence="4 10" id="KW-0699">rRNA-binding</keyword>
<gene>
    <name evidence="10" type="primary">rsgA</name>
    <name evidence="13" type="ORF">SAMN05421737_101299</name>
</gene>
<dbReference type="EMBL" id="FMYM01000001">
    <property type="protein sequence ID" value="SDB83594.1"/>
    <property type="molecule type" value="Genomic_DNA"/>
</dbReference>
<evidence type="ECO:0000259" key="11">
    <source>
        <dbReference type="PROSITE" id="PS50936"/>
    </source>
</evidence>
<dbReference type="RefSeq" id="WP_090774516.1">
    <property type="nucleotide sequence ID" value="NZ_FMYM01000001.1"/>
</dbReference>
<organism evidence="13 14">
    <name type="scientific">Shouchella lonarensis</name>
    <dbReference type="NCBI Taxonomy" id="1464122"/>
    <lineage>
        <taxon>Bacteria</taxon>
        <taxon>Bacillati</taxon>
        <taxon>Bacillota</taxon>
        <taxon>Bacilli</taxon>
        <taxon>Bacillales</taxon>
        <taxon>Bacillaceae</taxon>
        <taxon>Shouchella</taxon>
    </lineage>
</organism>
<evidence type="ECO:0000256" key="3">
    <source>
        <dbReference type="ARBA" id="ARBA00022723"/>
    </source>
</evidence>
<feature type="domain" description="EngC GTPase" evidence="11">
    <location>
        <begin position="110"/>
        <end position="257"/>
    </location>
</feature>
<comment type="subunit">
    <text evidence="10">Monomer. Associates with 30S ribosomal subunit, binds 16S rRNA.</text>
</comment>
<dbReference type="InterPro" id="IPR027417">
    <property type="entry name" value="P-loop_NTPase"/>
</dbReference>
<dbReference type="NCBIfam" id="TIGR00157">
    <property type="entry name" value="ribosome small subunit-dependent GTPase A"/>
    <property type="match status" value="1"/>
</dbReference>
<dbReference type="Proteomes" id="UP000242662">
    <property type="component" value="Unassembled WGS sequence"/>
</dbReference>
<comment type="subcellular location">
    <subcellularLocation>
        <location evidence="10">Cytoplasm</location>
    </subcellularLocation>
</comment>
<dbReference type="PANTHER" id="PTHR32120:SF10">
    <property type="entry name" value="SMALL RIBOSOMAL SUBUNIT BIOGENESIS GTPASE RSGA"/>
    <property type="match status" value="1"/>
</dbReference>
<dbReference type="PANTHER" id="PTHR32120">
    <property type="entry name" value="SMALL RIBOSOMAL SUBUNIT BIOGENESIS GTPASE RSGA"/>
    <property type="match status" value="1"/>
</dbReference>
<evidence type="ECO:0000256" key="10">
    <source>
        <dbReference type="HAMAP-Rule" id="MF_01820"/>
    </source>
</evidence>
<feature type="binding site" evidence="10">
    <location>
        <position position="292"/>
    </location>
    <ligand>
        <name>Zn(2+)</name>
        <dbReference type="ChEBI" id="CHEBI:29105"/>
    </ligand>
</feature>
<accession>A0A1G6GNU0</accession>
<feature type="binding site" evidence="10">
    <location>
        <begin position="149"/>
        <end position="152"/>
    </location>
    <ligand>
        <name>GTP</name>
        <dbReference type="ChEBI" id="CHEBI:37565"/>
    </ligand>
</feature>
<dbReference type="GO" id="GO:0003924">
    <property type="term" value="F:GTPase activity"/>
    <property type="evidence" value="ECO:0007669"/>
    <property type="project" value="UniProtKB-UniRule"/>
</dbReference>
<keyword evidence="6 10" id="KW-0378">Hydrolase</keyword>
<feature type="domain" description="CP-type G" evidence="12">
    <location>
        <begin position="101"/>
        <end position="259"/>
    </location>
</feature>
<proteinExistence type="inferred from homology"/>
<dbReference type="Gene3D" id="3.40.50.300">
    <property type="entry name" value="P-loop containing nucleotide triphosphate hydrolases"/>
    <property type="match status" value="1"/>
</dbReference>
<dbReference type="AlphaFoldDB" id="A0A1G6GNU0"/>
<dbReference type="GO" id="GO:0042274">
    <property type="term" value="P:ribosomal small subunit biogenesis"/>
    <property type="evidence" value="ECO:0007669"/>
    <property type="project" value="UniProtKB-UniRule"/>
</dbReference>
<evidence type="ECO:0000313" key="14">
    <source>
        <dbReference type="Proteomes" id="UP000242662"/>
    </source>
</evidence>
<dbReference type="InterPro" id="IPR030378">
    <property type="entry name" value="G_CP_dom"/>
</dbReference>
<evidence type="ECO:0000256" key="4">
    <source>
        <dbReference type="ARBA" id="ARBA00022730"/>
    </source>
</evidence>
<dbReference type="PROSITE" id="PS51721">
    <property type="entry name" value="G_CP"/>
    <property type="match status" value="1"/>
</dbReference>
<evidence type="ECO:0000256" key="6">
    <source>
        <dbReference type="ARBA" id="ARBA00022801"/>
    </source>
</evidence>
<keyword evidence="7 10" id="KW-0862">Zinc</keyword>
<keyword evidence="3 10" id="KW-0479">Metal-binding</keyword>
<comment type="cofactor">
    <cofactor evidence="10">
        <name>Zn(2+)</name>
        <dbReference type="ChEBI" id="CHEBI:29105"/>
    </cofactor>
    <text evidence="10">Binds 1 zinc ion per subunit.</text>
</comment>
<dbReference type="InterPro" id="IPR010914">
    <property type="entry name" value="RsgA_GTPase_dom"/>
</dbReference>
<evidence type="ECO:0000259" key="12">
    <source>
        <dbReference type="PROSITE" id="PS51721"/>
    </source>
</evidence>
<dbReference type="STRING" id="1464122.SAMN05421737_101299"/>
<evidence type="ECO:0000256" key="9">
    <source>
        <dbReference type="ARBA" id="ARBA00023134"/>
    </source>
</evidence>
<keyword evidence="9 10" id="KW-0342">GTP-binding</keyword>
<feature type="binding site" evidence="10">
    <location>
        <position position="285"/>
    </location>
    <ligand>
        <name>Zn(2+)</name>
        <dbReference type="ChEBI" id="CHEBI:29105"/>
    </ligand>
</feature>
<dbReference type="EC" id="3.6.1.-" evidence="10"/>
<feature type="binding site" evidence="10">
    <location>
        <position position="290"/>
    </location>
    <ligand>
        <name>Zn(2+)</name>
        <dbReference type="ChEBI" id="CHEBI:29105"/>
    </ligand>
</feature>
<dbReference type="HAMAP" id="MF_01820">
    <property type="entry name" value="GTPase_RsgA"/>
    <property type="match status" value="1"/>
</dbReference>
<name>A0A1G6GNU0_9BACI</name>
<keyword evidence="1 10" id="KW-0963">Cytoplasm</keyword>
<reference evidence="14" key="1">
    <citation type="submission" date="2016-09" db="EMBL/GenBank/DDBJ databases">
        <authorList>
            <person name="Varghese N."/>
            <person name="Submissions S."/>
        </authorList>
    </citation>
    <scope>NUCLEOTIDE SEQUENCE [LARGE SCALE GENOMIC DNA]</scope>
    <source>
        <strain evidence="14">25nlg</strain>
    </source>
</reference>
<evidence type="ECO:0000256" key="7">
    <source>
        <dbReference type="ARBA" id="ARBA00022833"/>
    </source>
</evidence>
<protein>
    <recommendedName>
        <fullName evidence="10">Small ribosomal subunit biogenesis GTPase RsgA</fullName>
        <ecNumber evidence="10">3.6.1.-</ecNumber>
    </recommendedName>
</protein>
<keyword evidence="14" id="KW-1185">Reference proteome</keyword>
<evidence type="ECO:0000256" key="5">
    <source>
        <dbReference type="ARBA" id="ARBA00022741"/>
    </source>
</evidence>
<evidence type="ECO:0000256" key="2">
    <source>
        <dbReference type="ARBA" id="ARBA00022517"/>
    </source>
</evidence>
<dbReference type="GO" id="GO:0005525">
    <property type="term" value="F:GTP binding"/>
    <property type="evidence" value="ECO:0007669"/>
    <property type="project" value="UniProtKB-UniRule"/>
</dbReference>